<organism evidence="3 4">
    <name type="scientific">Candidatus Aveggerthella stercoripullorum</name>
    <dbReference type="NCBI Taxonomy" id="2840688"/>
    <lineage>
        <taxon>Bacteria</taxon>
        <taxon>Bacillati</taxon>
        <taxon>Actinomycetota</taxon>
        <taxon>Coriobacteriia</taxon>
        <taxon>Eggerthellales</taxon>
        <taxon>Eggerthellaceae</taxon>
        <taxon>Eggerthellaceae incertae sedis</taxon>
        <taxon>Candidatus Aveggerthella</taxon>
    </lineage>
</organism>
<comment type="caution">
    <text evidence="3">The sequence shown here is derived from an EMBL/GenBank/DDBJ whole genome shotgun (WGS) entry which is preliminary data.</text>
</comment>
<feature type="coiled-coil region" evidence="1">
    <location>
        <begin position="576"/>
        <end position="610"/>
    </location>
</feature>
<reference evidence="3" key="1">
    <citation type="submission" date="2020-10" db="EMBL/GenBank/DDBJ databases">
        <authorList>
            <person name="Gilroy R."/>
        </authorList>
    </citation>
    <scope>NUCLEOTIDE SEQUENCE</scope>
    <source>
        <strain evidence="3">ChiGjej1B1-2707</strain>
    </source>
</reference>
<dbReference type="InterPro" id="IPR040492">
    <property type="entry name" value="GlfT2_N"/>
</dbReference>
<protein>
    <submittedName>
        <fullName evidence="3">Glycosyltransferase</fullName>
    </submittedName>
</protein>
<gene>
    <name evidence="3" type="ORF">IAA69_03315</name>
</gene>
<name>A0A9D1A1D8_9ACTN</name>
<dbReference type="Pfam" id="PF17994">
    <property type="entry name" value="Glft2_N"/>
    <property type="match status" value="1"/>
</dbReference>
<evidence type="ECO:0000259" key="2">
    <source>
        <dbReference type="Pfam" id="PF17994"/>
    </source>
</evidence>
<dbReference type="Proteomes" id="UP000824261">
    <property type="component" value="Unassembled WGS sequence"/>
</dbReference>
<feature type="domain" description="Galactofuranosyltransferase GlfT2 N-terminal" evidence="2">
    <location>
        <begin position="45"/>
        <end position="146"/>
    </location>
</feature>
<dbReference type="SUPFAM" id="SSF53448">
    <property type="entry name" value="Nucleotide-diphospho-sugar transferases"/>
    <property type="match status" value="1"/>
</dbReference>
<reference evidence="3" key="2">
    <citation type="journal article" date="2021" name="PeerJ">
        <title>Extensive microbial diversity within the chicken gut microbiome revealed by metagenomics and culture.</title>
        <authorList>
            <person name="Gilroy R."/>
            <person name="Ravi A."/>
            <person name="Getino M."/>
            <person name="Pursley I."/>
            <person name="Horton D.L."/>
            <person name="Alikhan N.F."/>
            <person name="Baker D."/>
            <person name="Gharbi K."/>
            <person name="Hall N."/>
            <person name="Watson M."/>
            <person name="Adriaenssens E.M."/>
            <person name="Foster-Nyarko E."/>
            <person name="Jarju S."/>
            <person name="Secka A."/>
            <person name="Antonio M."/>
            <person name="Oren A."/>
            <person name="Chaudhuri R.R."/>
            <person name="La Ragione R."/>
            <person name="Hildebrand F."/>
            <person name="Pallen M.J."/>
        </authorList>
    </citation>
    <scope>NUCLEOTIDE SEQUENCE</scope>
    <source>
        <strain evidence="3">ChiGjej1B1-2707</strain>
    </source>
</reference>
<evidence type="ECO:0000256" key="1">
    <source>
        <dbReference type="SAM" id="Coils"/>
    </source>
</evidence>
<accession>A0A9D1A1D8</accession>
<sequence>MQQFKIANVLLETNPRSVSYPSLYCRATAPVVEDRESGLWELCGPGTFDFTTYFNAVSIEKWRRYTVMGDLFLHLELKGAACRVQMTRADAMSRASEPSTSEVLSVAEGAEWTKLEVKVPVSSYDILVGFSVESDGPVFIKDSYYYTEVDPCLVRPIELALSTTTFKKEDFITANIALLKREILACDEPIARHFHLHVIDNGSTLDAESLSGDGVTVHPNSNVGGSGGFAYGMIAALEQERPATNVLLMDDDVAVSPESIKRTFNLLSLLKDDYKDSFISGAMLNYEIGEDQWEDIGFMSDEGRFNPVKPSMRMTLLQDLVFNETFEEPEEWVSRTYAAWWYCCIPADTIRREGLPLPVFVRCDDAEYGIRCHPNFITMNGICIWHLSFHARYNAAVERYQTTRNTLIAQATTGMAPESDFLLELRNNMQIELKKFNYANAELLLDGFEDFMEGPEFIGTPGKSEECFLRSNKKAEKLLSFDELQAQIDEIPEIDLDLKSLTVGEVDRDRPRTRGQALVDYITFNGQRTPFAGDAKGVSIIPAAGWVYPAGKIRKKDVLIAIDQFNRKGVIRRRDKGRFDEVVKRYKEDLKRYKREKEDLEARYAAAREWLTSFEFWKGYLGLK</sequence>
<keyword evidence="1" id="KW-0175">Coiled coil</keyword>
<evidence type="ECO:0000313" key="3">
    <source>
        <dbReference type="EMBL" id="HIR01273.1"/>
    </source>
</evidence>
<dbReference type="EMBL" id="DVGB01000040">
    <property type="protein sequence ID" value="HIR01273.1"/>
    <property type="molecule type" value="Genomic_DNA"/>
</dbReference>
<evidence type="ECO:0000313" key="4">
    <source>
        <dbReference type="Proteomes" id="UP000824261"/>
    </source>
</evidence>
<proteinExistence type="predicted"/>
<dbReference type="Gene3D" id="3.90.550.60">
    <property type="match status" value="1"/>
</dbReference>
<dbReference type="AlphaFoldDB" id="A0A9D1A1D8"/>
<dbReference type="InterPro" id="IPR029044">
    <property type="entry name" value="Nucleotide-diphossugar_trans"/>
</dbReference>